<comment type="caution">
    <text evidence="2">The sequence shown here is derived from an EMBL/GenBank/DDBJ whole genome shotgun (WGS) entry which is preliminary data.</text>
</comment>
<evidence type="ECO:0000313" key="3">
    <source>
        <dbReference type="Proteomes" id="UP000033710"/>
    </source>
</evidence>
<dbReference type="KEGG" id="ssck:SPSK_07842"/>
<name>A0A0F2MGE1_SPOSC</name>
<feature type="transmembrane region" description="Helical" evidence="1">
    <location>
        <begin position="220"/>
        <end position="243"/>
    </location>
</feature>
<keyword evidence="1" id="KW-0472">Membrane</keyword>
<dbReference type="EMBL" id="AXCR01000004">
    <property type="protein sequence ID" value="KJR88129.1"/>
    <property type="molecule type" value="Genomic_DNA"/>
</dbReference>
<dbReference type="VEuPathDB" id="FungiDB:SPSK_07842"/>
<reference evidence="2 3" key="1">
    <citation type="journal article" date="2014" name="BMC Genomics">
        <title>Comparative genomics of the major fungal agents of human and animal Sporotrichosis: Sporothrix schenckii and Sporothrix brasiliensis.</title>
        <authorList>
            <person name="Teixeira M.M."/>
            <person name="de Almeida L.G."/>
            <person name="Kubitschek-Barreira P."/>
            <person name="Alves F.L."/>
            <person name="Kioshima E.S."/>
            <person name="Abadio A.K."/>
            <person name="Fernandes L."/>
            <person name="Derengowski L.S."/>
            <person name="Ferreira K.S."/>
            <person name="Souza R.C."/>
            <person name="Ruiz J.C."/>
            <person name="de Andrade N.C."/>
            <person name="Paes H.C."/>
            <person name="Nicola A.M."/>
            <person name="Albuquerque P."/>
            <person name="Gerber A.L."/>
            <person name="Martins V.P."/>
            <person name="Peconick L.D."/>
            <person name="Neto A.V."/>
            <person name="Chaucanez C.B."/>
            <person name="Silva P.A."/>
            <person name="Cunha O.L."/>
            <person name="de Oliveira F.F."/>
            <person name="dos Santos T.C."/>
            <person name="Barros A.L."/>
            <person name="Soares M.A."/>
            <person name="de Oliveira L.M."/>
            <person name="Marini M.M."/>
            <person name="Villalobos-Duno H."/>
            <person name="Cunha M.M."/>
            <person name="de Hoog S."/>
            <person name="da Silveira J.F."/>
            <person name="Henrissat B."/>
            <person name="Nino-Vega G.A."/>
            <person name="Cisalpino P.S."/>
            <person name="Mora-Montes H.M."/>
            <person name="Almeida S.R."/>
            <person name="Stajich J.E."/>
            <person name="Lopes-Bezerra L.M."/>
            <person name="Vasconcelos A.T."/>
            <person name="Felipe M.S."/>
        </authorList>
    </citation>
    <scope>NUCLEOTIDE SEQUENCE [LARGE SCALE GENOMIC DNA]</scope>
    <source>
        <strain evidence="2 3">1099-18</strain>
    </source>
</reference>
<protein>
    <submittedName>
        <fullName evidence="2">Uncharacterized protein</fullName>
    </submittedName>
</protein>
<proteinExistence type="predicted"/>
<accession>A0A0F2MGE1</accession>
<evidence type="ECO:0000313" key="2">
    <source>
        <dbReference type="EMBL" id="KJR88129.1"/>
    </source>
</evidence>
<keyword evidence="1" id="KW-1133">Transmembrane helix</keyword>
<keyword evidence="1" id="KW-0812">Transmembrane</keyword>
<organism evidence="2 3">
    <name type="scientific">Sporothrix schenckii 1099-18</name>
    <dbReference type="NCBI Taxonomy" id="1397361"/>
    <lineage>
        <taxon>Eukaryota</taxon>
        <taxon>Fungi</taxon>
        <taxon>Dikarya</taxon>
        <taxon>Ascomycota</taxon>
        <taxon>Pezizomycotina</taxon>
        <taxon>Sordariomycetes</taxon>
        <taxon>Sordariomycetidae</taxon>
        <taxon>Ophiostomatales</taxon>
        <taxon>Ophiostomataceae</taxon>
        <taxon>Sporothrix</taxon>
    </lineage>
</organism>
<dbReference type="OrthoDB" id="4379079at2759"/>
<reference evidence="2 3" key="2">
    <citation type="journal article" date="2015" name="Eukaryot. Cell">
        <title>Asexual propagation of a virulent clone complex in a human and feline outbreak of sporotrichosis.</title>
        <authorList>
            <person name="Teixeira Mde M."/>
            <person name="Rodrigues A.M."/>
            <person name="Tsui C.K."/>
            <person name="de Almeida L.G."/>
            <person name="Van Diepeningen A.D."/>
            <person name="van den Ende B.G."/>
            <person name="Fernandes G.F."/>
            <person name="Kano R."/>
            <person name="Hamelin R.C."/>
            <person name="Lopes-Bezerra L.M."/>
            <person name="Vasconcelos A.T."/>
            <person name="de Hoog S."/>
            <person name="de Camargo Z.P."/>
            <person name="Felipe M.S."/>
        </authorList>
    </citation>
    <scope>NUCLEOTIDE SEQUENCE [LARGE SCALE GENOMIC DNA]</scope>
    <source>
        <strain evidence="2 3">1099-18</strain>
    </source>
</reference>
<dbReference type="Proteomes" id="UP000033710">
    <property type="component" value="Unassembled WGS sequence"/>
</dbReference>
<sequence>MEISVVEPKAPLQDPEKKWTGPLRILVQTTTSLVPGNDYDERVEFMRNLICQHHWNRDFDWHQDRWNVYGHESGYANRNCYFLIDHGHVEPPEDPSVLWYKWTGESLIAIQETLPAEVQSKLRKYPFSRRPVRRLPGKKLAQLDAAMHRRVIRSKLRCDMTIIPEDIRFLLTHPEDARWLKDNLEPRFWAKLHLEQNEESLEWCALCWAESVTTYTHCCLLPLLVVVVSSSVGGVIMLSVAAIDAVAVSFSWPLPSEVKYEVTACDNTERNLVRWY</sequence>
<dbReference type="RefSeq" id="XP_016590805.1">
    <property type="nucleotide sequence ID" value="XM_016734497.1"/>
</dbReference>
<dbReference type="AlphaFoldDB" id="A0A0F2MGE1"/>
<dbReference type="GeneID" id="27669774"/>
<gene>
    <name evidence="2" type="ORF">SPSK_07842</name>
</gene>
<evidence type="ECO:0000256" key="1">
    <source>
        <dbReference type="SAM" id="Phobius"/>
    </source>
</evidence>